<proteinExistence type="inferred from homology"/>
<dbReference type="InterPro" id="IPR013783">
    <property type="entry name" value="Ig-like_fold"/>
</dbReference>
<organism evidence="8">
    <name type="scientific">Herbiconiux sp. A18JL235</name>
    <dbReference type="NCBI Taxonomy" id="3152363"/>
    <lineage>
        <taxon>Bacteria</taxon>
        <taxon>Bacillati</taxon>
        <taxon>Actinomycetota</taxon>
        <taxon>Actinomycetes</taxon>
        <taxon>Micrococcales</taxon>
        <taxon>Microbacteriaceae</taxon>
        <taxon>Herbiconiux</taxon>
    </lineage>
</organism>
<dbReference type="InterPro" id="IPR050288">
    <property type="entry name" value="Cellulose_deg_GH3"/>
</dbReference>
<accession>A0AB39BJ90</accession>
<dbReference type="Gene3D" id="3.40.50.1700">
    <property type="entry name" value="Glycoside hydrolase family 3 C-terminal domain"/>
    <property type="match status" value="1"/>
</dbReference>
<name>A0AB39BJ90_9MICO</name>
<keyword evidence="6" id="KW-0326">Glycosidase</keyword>
<dbReference type="SUPFAM" id="SSF52279">
    <property type="entry name" value="Beta-D-glucan exohydrolase, C-terminal domain"/>
    <property type="match status" value="1"/>
</dbReference>
<comment type="similarity">
    <text evidence="1 6">Belongs to the glycosyl hydrolase 3 family.</text>
</comment>
<keyword evidence="2 6" id="KW-0378">Hydrolase</keyword>
<evidence type="ECO:0000256" key="5">
    <source>
        <dbReference type="ARBA" id="ARBA00074219"/>
    </source>
</evidence>
<dbReference type="Pfam" id="PF14310">
    <property type="entry name" value="Fn3-like"/>
    <property type="match status" value="1"/>
</dbReference>
<evidence type="ECO:0000256" key="2">
    <source>
        <dbReference type="ARBA" id="ARBA00022801"/>
    </source>
</evidence>
<dbReference type="SMART" id="SM01217">
    <property type="entry name" value="Fn3_like"/>
    <property type="match status" value="1"/>
</dbReference>
<dbReference type="PRINTS" id="PR00133">
    <property type="entry name" value="GLHYDRLASE3"/>
</dbReference>
<evidence type="ECO:0000256" key="1">
    <source>
        <dbReference type="ARBA" id="ARBA00005336"/>
    </source>
</evidence>
<dbReference type="Gene3D" id="3.20.20.300">
    <property type="entry name" value="Glycoside hydrolase, family 3, N-terminal domain"/>
    <property type="match status" value="1"/>
</dbReference>
<dbReference type="InterPro" id="IPR002772">
    <property type="entry name" value="Glyco_hydro_3_C"/>
</dbReference>
<dbReference type="InterPro" id="IPR001764">
    <property type="entry name" value="Glyco_hydro_3_N"/>
</dbReference>
<keyword evidence="3" id="KW-0119">Carbohydrate metabolism</keyword>
<dbReference type="InterPro" id="IPR036881">
    <property type="entry name" value="Glyco_hydro_3_C_sf"/>
</dbReference>
<dbReference type="FunFam" id="2.60.40.10:FF:000495">
    <property type="entry name" value="Periplasmic beta-glucosidase"/>
    <property type="match status" value="1"/>
</dbReference>
<protein>
    <recommendedName>
        <fullName evidence="5">Exo-alpha-(1-&gt;6)-L-arabinopyranosidase</fullName>
    </recommendedName>
</protein>
<dbReference type="GO" id="GO:0005975">
    <property type="term" value="P:carbohydrate metabolic process"/>
    <property type="evidence" value="ECO:0007669"/>
    <property type="project" value="InterPro"/>
</dbReference>
<dbReference type="Gene3D" id="2.60.40.10">
    <property type="entry name" value="Immunoglobulins"/>
    <property type="match status" value="1"/>
</dbReference>
<sequence length="746" mass="80460">MTAAPRRADGNPVRVGELSLDQRISLLSGGSFWGTRSIPEHGVPSVTLTDGPHGVRHQRQGEDNLGIFDSEPATCFPPAVAVGSSWNRDVARRMGQAIAEEAKALGVGVVLGPGVNIKRTPLNGRNFEYFSEDPYLTGVLAAEQAAAQESAGVGASVKHFALNNQETERMRISADVDERTMREIYLPAFERVVTTAKPATIMCSYNAINGIPAAENTWLLTDLLRREWGYEGVVVSDWGAVQDRVTSLRAGLDLEMPGGRDSSPELAAAVADGRLEQSVIDASASRVLELSAYHGATGSPVDHDRQHALSRTLALECPVLLKNDGSTLPLRAGQRIAVIGELAENPRYQGGGSSRIVPTHLDIPVERIRHGATDLGMTVEYAAGYSLEASHDAATLANDAVETARRADVAVVFAGLRESDESEGFDRTTLTLPDDQIALIRSVAAAAPRTAVVLFNGGIVSLEEWHDDVDAILEAWLLGQGGGAAIADLLLGVVSPSGRLAETIPLRLEDTPSYLTHPGEQGHTRYGEGVMVGYRYYTAVDHPVRYPFGHGLSYSRFTASDITVERSADDDTALTVEVLITNAGGRAASHVVQLYVSTAAGPVRRPRRELKGFVKIALTAGETRRVRLPLERRSFAYWDSTHDSWVVAPGEYRIEIAENADRVIQSTTITLVGDALPTRLTIDSTVQEWIEHPIYGQMLFPTQEGAEPSDLTMIASMPLRQFLNFPGVPLSPRDIDHILAADPVSG</sequence>
<dbReference type="Pfam" id="PF00933">
    <property type="entry name" value="Glyco_hydro_3"/>
    <property type="match status" value="1"/>
</dbReference>
<dbReference type="GO" id="GO:0008422">
    <property type="term" value="F:beta-glucosidase activity"/>
    <property type="evidence" value="ECO:0007669"/>
    <property type="project" value="UniProtKB-ARBA"/>
</dbReference>
<reference evidence="8" key="1">
    <citation type="submission" date="2024-05" db="EMBL/GenBank/DDBJ databases">
        <title>Herbiconiux sp. A18JL235.</title>
        <authorList>
            <person name="Zhang G."/>
        </authorList>
    </citation>
    <scope>NUCLEOTIDE SEQUENCE</scope>
    <source>
        <strain evidence="8">A18JL235</strain>
    </source>
</reference>
<evidence type="ECO:0000256" key="6">
    <source>
        <dbReference type="RuleBase" id="RU361161"/>
    </source>
</evidence>
<dbReference type="EMBL" id="CP162511">
    <property type="protein sequence ID" value="XDI06177.1"/>
    <property type="molecule type" value="Genomic_DNA"/>
</dbReference>
<dbReference type="InterPro" id="IPR026891">
    <property type="entry name" value="Fn3-like"/>
</dbReference>
<dbReference type="InterPro" id="IPR019800">
    <property type="entry name" value="Glyco_hydro_3_AS"/>
</dbReference>
<comment type="function">
    <text evidence="4">Catalyzes the hydrolysis of a non-reducing terminal alpha-L-arabinopyranosidic linkage in ginsenoside Rb2 (alpha-L-arabinopyranosyl-(1-&gt;6)-alpha-D-glucopyranosyl) to release alpha-D-glucopyranosyl (Rd). It is not able to hydrolyze alpha-L-arabinofuranosyl-(1-&gt;6)-alpha-D-glucopyranosyl (Rc).</text>
</comment>
<dbReference type="PANTHER" id="PTHR42715">
    <property type="entry name" value="BETA-GLUCOSIDASE"/>
    <property type="match status" value="1"/>
</dbReference>
<dbReference type="SUPFAM" id="SSF51445">
    <property type="entry name" value="(Trans)glycosidases"/>
    <property type="match status" value="1"/>
</dbReference>
<dbReference type="RefSeq" id="WP_368498566.1">
    <property type="nucleotide sequence ID" value="NZ_CP162511.1"/>
</dbReference>
<feature type="domain" description="Fibronectin type III-like" evidence="7">
    <location>
        <begin position="590"/>
        <end position="660"/>
    </location>
</feature>
<evidence type="ECO:0000259" key="7">
    <source>
        <dbReference type="SMART" id="SM01217"/>
    </source>
</evidence>
<dbReference type="AlphaFoldDB" id="A0AB39BJ90"/>
<dbReference type="Pfam" id="PF01915">
    <property type="entry name" value="Glyco_hydro_3_C"/>
    <property type="match status" value="1"/>
</dbReference>
<dbReference type="PANTHER" id="PTHR42715:SF10">
    <property type="entry name" value="BETA-GLUCOSIDASE"/>
    <property type="match status" value="1"/>
</dbReference>
<evidence type="ECO:0000256" key="4">
    <source>
        <dbReference type="ARBA" id="ARBA00058905"/>
    </source>
</evidence>
<dbReference type="PROSITE" id="PS00775">
    <property type="entry name" value="GLYCOSYL_HYDROL_F3"/>
    <property type="match status" value="1"/>
</dbReference>
<dbReference type="InterPro" id="IPR036962">
    <property type="entry name" value="Glyco_hydro_3_N_sf"/>
</dbReference>
<evidence type="ECO:0000313" key="8">
    <source>
        <dbReference type="EMBL" id="XDI06177.1"/>
    </source>
</evidence>
<dbReference type="InterPro" id="IPR017853">
    <property type="entry name" value="GH"/>
</dbReference>
<evidence type="ECO:0000256" key="3">
    <source>
        <dbReference type="ARBA" id="ARBA00023277"/>
    </source>
</evidence>
<gene>
    <name evidence="8" type="ORF">ABFY20_03525</name>
</gene>